<dbReference type="SUPFAM" id="SSF56214">
    <property type="entry name" value="4'-phosphopantetheinyl transferase"/>
    <property type="match status" value="2"/>
</dbReference>
<evidence type="ECO:0000313" key="4">
    <source>
        <dbReference type="EMBL" id="EHR63251.1"/>
    </source>
</evidence>
<keyword evidence="5" id="KW-1185">Reference proteome</keyword>
<dbReference type="Proteomes" id="UP000002791">
    <property type="component" value="Chromosome"/>
</dbReference>
<dbReference type="OrthoDB" id="190168at2"/>
<keyword evidence="2 4" id="KW-0808">Transferase</keyword>
<gene>
    <name evidence="4" type="ORF">SaccyDRAFT_4441</name>
</gene>
<evidence type="ECO:0000259" key="3">
    <source>
        <dbReference type="Pfam" id="PF01648"/>
    </source>
</evidence>
<evidence type="ECO:0000256" key="1">
    <source>
        <dbReference type="ARBA" id="ARBA00010990"/>
    </source>
</evidence>
<dbReference type="STRING" id="882082.SaccyDRAFT_4441"/>
<dbReference type="Gene3D" id="3.90.470.20">
    <property type="entry name" value="4'-phosphopantetheinyl transferase domain"/>
    <property type="match status" value="2"/>
</dbReference>
<organism evidence="4 5">
    <name type="scientific">Saccharomonospora cyanea NA-134</name>
    <dbReference type="NCBI Taxonomy" id="882082"/>
    <lineage>
        <taxon>Bacteria</taxon>
        <taxon>Bacillati</taxon>
        <taxon>Actinomycetota</taxon>
        <taxon>Actinomycetes</taxon>
        <taxon>Pseudonocardiales</taxon>
        <taxon>Pseudonocardiaceae</taxon>
        <taxon>Saccharomonospora</taxon>
    </lineage>
</organism>
<accession>H5XP02</accession>
<sequence>MTDCAVWWSEPITETPTALALLDPAEHQRYGAYRKTEDRLRFLTGRVLAKTVAGLRLGLRPEDVHFDATCSDCGRQHGPVRVPGAALRLSISHAGERIGVAATSGEPVGLDVEATRRNADDSLISYALAEAEQATLPSDPAKRAQAFFVFWTRKEALMKATGRGLRIPLQSLVLSSAEEPARLLSSQDGSLSPATTRMADLDPGQGYRAAVAVITTGEIDVTEHWWRQEAGLDGQ</sequence>
<dbReference type="eggNOG" id="COG2091">
    <property type="taxonomic scope" value="Bacteria"/>
</dbReference>
<dbReference type="InterPro" id="IPR037143">
    <property type="entry name" value="4-PPantetheinyl_Trfase_dom_sf"/>
</dbReference>
<name>H5XP02_9PSEU</name>
<comment type="similarity">
    <text evidence="1">Belongs to the P-Pant transferase superfamily. Gsp/Sfp/HetI/AcpT family.</text>
</comment>
<proteinExistence type="inferred from homology"/>
<dbReference type="AlphaFoldDB" id="H5XP02"/>
<dbReference type="GO" id="GO:0008897">
    <property type="term" value="F:holo-[acyl-carrier-protein] synthase activity"/>
    <property type="evidence" value="ECO:0007669"/>
    <property type="project" value="InterPro"/>
</dbReference>
<dbReference type="RefSeq" id="WP_005459452.1">
    <property type="nucleotide sequence ID" value="NZ_CM001440.1"/>
</dbReference>
<dbReference type="HOGENOM" id="CLU_057011_2_1_11"/>
<evidence type="ECO:0000256" key="2">
    <source>
        <dbReference type="ARBA" id="ARBA00022679"/>
    </source>
</evidence>
<dbReference type="GO" id="GO:0019878">
    <property type="term" value="P:lysine biosynthetic process via aminoadipic acid"/>
    <property type="evidence" value="ECO:0007669"/>
    <property type="project" value="TreeGrafter"/>
</dbReference>
<feature type="domain" description="4'-phosphopantetheinyl transferase" evidence="3">
    <location>
        <begin position="107"/>
        <end position="185"/>
    </location>
</feature>
<dbReference type="PANTHER" id="PTHR12215:SF10">
    <property type="entry name" value="L-AMINOADIPATE-SEMIALDEHYDE DEHYDROGENASE-PHOSPHOPANTETHEINYL TRANSFERASE"/>
    <property type="match status" value="1"/>
</dbReference>
<dbReference type="InterPro" id="IPR008278">
    <property type="entry name" value="4-PPantetheinyl_Trfase_dom"/>
</dbReference>
<dbReference type="EMBL" id="CM001440">
    <property type="protein sequence ID" value="EHR63251.1"/>
    <property type="molecule type" value="Genomic_DNA"/>
</dbReference>
<protein>
    <submittedName>
        <fullName evidence="4">Phosphopantetheinyl transferase</fullName>
    </submittedName>
</protein>
<dbReference type="GO" id="GO:0005829">
    <property type="term" value="C:cytosol"/>
    <property type="evidence" value="ECO:0007669"/>
    <property type="project" value="TreeGrafter"/>
</dbReference>
<dbReference type="PANTHER" id="PTHR12215">
    <property type="entry name" value="PHOSPHOPANTETHEINE TRANSFERASE"/>
    <property type="match status" value="1"/>
</dbReference>
<dbReference type="InterPro" id="IPR050559">
    <property type="entry name" value="P-Pant_transferase_sf"/>
</dbReference>
<dbReference type="GO" id="GO:0000287">
    <property type="term" value="F:magnesium ion binding"/>
    <property type="evidence" value="ECO:0007669"/>
    <property type="project" value="InterPro"/>
</dbReference>
<evidence type="ECO:0000313" key="5">
    <source>
        <dbReference type="Proteomes" id="UP000002791"/>
    </source>
</evidence>
<dbReference type="Pfam" id="PF01648">
    <property type="entry name" value="ACPS"/>
    <property type="match status" value="1"/>
</dbReference>
<reference evidence="4 5" key="1">
    <citation type="submission" date="2011-11" db="EMBL/GenBank/DDBJ databases">
        <title>The Noncontiguous Finished sequence of Saccharomonospora cyanea NA-134.</title>
        <authorList>
            <consortium name="US DOE Joint Genome Institute"/>
            <person name="Lucas S."/>
            <person name="Han J."/>
            <person name="Lapidus A."/>
            <person name="Cheng J.-F."/>
            <person name="Goodwin L."/>
            <person name="Pitluck S."/>
            <person name="Peters L."/>
            <person name="Ovchinnikova G."/>
            <person name="Lu M."/>
            <person name="Detter J.C."/>
            <person name="Han C."/>
            <person name="Tapia R."/>
            <person name="Land M."/>
            <person name="Hauser L."/>
            <person name="Kyrpides N."/>
            <person name="Ivanova N."/>
            <person name="Pagani I."/>
            <person name="Brambilla E.-M."/>
            <person name="Klenk H.-P."/>
            <person name="Woyke T."/>
        </authorList>
    </citation>
    <scope>NUCLEOTIDE SEQUENCE [LARGE SCALE GENOMIC DNA]</scope>
    <source>
        <strain evidence="4 5">NA-134</strain>
    </source>
</reference>